<keyword evidence="2" id="KW-1185">Reference proteome</keyword>
<organism evidence="1 2">
    <name type="scientific">Caerostris darwini</name>
    <dbReference type="NCBI Taxonomy" id="1538125"/>
    <lineage>
        <taxon>Eukaryota</taxon>
        <taxon>Metazoa</taxon>
        <taxon>Ecdysozoa</taxon>
        <taxon>Arthropoda</taxon>
        <taxon>Chelicerata</taxon>
        <taxon>Arachnida</taxon>
        <taxon>Araneae</taxon>
        <taxon>Araneomorphae</taxon>
        <taxon>Entelegynae</taxon>
        <taxon>Araneoidea</taxon>
        <taxon>Araneidae</taxon>
        <taxon>Caerostris</taxon>
    </lineage>
</organism>
<name>A0AAV4WMT3_9ARAC</name>
<gene>
    <name evidence="1" type="ORF">CDAR_224221</name>
</gene>
<sequence length="98" mass="10706">MTETLELQGSLTTFLAIPTVALTCSKCLSPTNDILLLLMVKSLDVAACVSSHLGTVLTFYHYFLQPFRIKASSAIDFTAPRVLLMSNVCTTQHPLMKA</sequence>
<comment type="caution">
    <text evidence="1">The sequence shown here is derived from an EMBL/GenBank/DDBJ whole genome shotgun (WGS) entry which is preliminary data.</text>
</comment>
<dbReference type="AlphaFoldDB" id="A0AAV4WMT3"/>
<reference evidence="1 2" key="1">
    <citation type="submission" date="2021-06" db="EMBL/GenBank/DDBJ databases">
        <title>Caerostris darwini draft genome.</title>
        <authorList>
            <person name="Kono N."/>
            <person name="Arakawa K."/>
        </authorList>
    </citation>
    <scope>NUCLEOTIDE SEQUENCE [LARGE SCALE GENOMIC DNA]</scope>
</reference>
<accession>A0AAV4WMT3</accession>
<dbReference type="Proteomes" id="UP001054837">
    <property type="component" value="Unassembled WGS sequence"/>
</dbReference>
<evidence type="ECO:0000313" key="2">
    <source>
        <dbReference type="Proteomes" id="UP001054837"/>
    </source>
</evidence>
<dbReference type="EMBL" id="BPLQ01014871">
    <property type="protein sequence ID" value="GIY83912.1"/>
    <property type="molecule type" value="Genomic_DNA"/>
</dbReference>
<protein>
    <submittedName>
        <fullName evidence="1">Uncharacterized protein</fullName>
    </submittedName>
</protein>
<evidence type="ECO:0000313" key="1">
    <source>
        <dbReference type="EMBL" id="GIY83912.1"/>
    </source>
</evidence>
<proteinExistence type="predicted"/>